<dbReference type="InterPro" id="IPR029044">
    <property type="entry name" value="Nucleotide-diphossugar_trans"/>
</dbReference>
<dbReference type="EMBL" id="LN827929">
    <property type="protein sequence ID" value="CEZ19792.1"/>
    <property type="molecule type" value="Genomic_DNA"/>
</dbReference>
<dbReference type="Proteomes" id="UP000064007">
    <property type="component" value="Chromosome 1"/>
</dbReference>
<protein>
    <submittedName>
        <fullName evidence="3">Putative Glycosyltransferase group 2</fullName>
    </submittedName>
</protein>
<dbReference type="SUPFAM" id="SSF53448">
    <property type="entry name" value="Nucleotide-diphospho-sugar transferases"/>
    <property type="match status" value="1"/>
</dbReference>
<keyword evidence="1" id="KW-0472">Membrane</keyword>
<dbReference type="AlphaFoldDB" id="A0A0D6EVX6"/>
<evidence type="ECO:0000256" key="1">
    <source>
        <dbReference type="SAM" id="Phobius"/>
    </source>
</evidence>
<evidence type="ECO:0000313" key="3">
    <source>
        <dbReference type="EMBL" id="CEZ19792.1"/>
    </source>
</evidence>
<feature type="transmembrane region" description="Helical" evidence="1">
    <location>
        <begin position="230"/>
        <end position="251"/>
    </location>
</feature>
<accession>A0A0D6EVX6</accession>
<dbReference type="Pfam" id="PF00535">
    <property type="entry name" value="Glycos_transf_2"/>
    <property type="match status" value="1"/>
</dbReference>
<name>A0A0D6EVX6_9PROT</name>
<dbReference type="HOGENOM" id="CLU_025996_0_9_4"/>
<keyword evidence="4" id="KW-1185">Reference proteome</keyword>
<organism evidence="3 4">
    <name type="scientific">Candidatus Methylopumilus planktonicus</name>
    <dbReference type="NCBI Taxonomy" id="1581557"/>
    <lineage>
        <taxon>Bacteria</taxon>
        <taxon>Pseudomonadati</taxon>
        <taxon>Pseudomonadota</taxon>
        <taxon>Betaproteobacteria</taxon>
        <taxon>Nitrosomonadales</taxon>
        <taxon>Methylophilaceae</taxon>
        <taxon>Candidatus Methylopumilus</taxon>
    </lineage>
</organism>
<keyword evidence="1" id="KW-0812">Transmembrane</keyword>
<dbReference type="RefSeq" id="WP_046488292.1">
    <property type="nucleotide sequence ID" value="NZ_LN827929.1"/>
</dbReference>
<feature type="domain" description="Glycosyltransferase 2-like" evidence="2">
    <location>
        <begin position="5"/>
        <end position="158"/>
    </location>
</feature>
<keyword evidence="3" id="KW-0808">Transferase</keyword>
<dbReference type="KEGG" id="mbat:BN1208_0907"/>
<dbReference type="GO" id="GO:0016758">
    <property type="term" value="F:hexosyltransferase activity"/>
    <property type="evidence" value="ECO:0007669"/>
    <property type="project" value="UniProtKB-ARBA"/>
</dbReference>
<proteinExistence type="predicted"/>
<gene>
    <name evidence="3" type="ORF">BN1208_0907</name>
</gene>
<evidence type="ECO:0000259" key="2">
    <source>
        <dbReference type="Pfam" id="PF00535"/>
    </source>
</evidence>
<dbReference type="STRING" id="1581557.BN1208_0907"/>
<dbReference type="Gene3D" id="3.90.550.10">
    <property type="entry name" value="Spore Coat Polysaccharide Biosynthesis Protein SpsA, Chain A"/>
    <property type="match status" value="1"/>
</dbReference>
<dbReference type="PANTHER" id="PTHR22916:SF3">
    <property type="entry name" value="UDP-GLCNAC:BETAGAL BETA-1,3-N-ACETYLGLUCOSAMINYLTRANSFERASE-LIKE PROTEIN 1"/>
    <property type="match status" value="1"/>
</dbReference>
<sequence>MPSITVLTPTFNPNLIYLKKMLASLKKQTFKDFDLLIVDESSSVDLNFIKNLKLGFKVKILKPRKKLGIGGSLAFGTCQIKSQFVARIDADDIASDNRLKTQYDFLMGHPDISLVGSSVFKIDSFGKITGFRNYPISHNDILSQLNIWNPLCHPSLMIRTAFFKRYGNYANLRNNEDYELWLRASLQGAKFHNLKEKLTYYRIQSEDGLSSPRNWVSALNLKIKYFNFRYFFSSYIGILLTLLMIIVPSRLKRLIYNRYNKLR</sequence>
<dbReference type="OrthoDB" id="9802649at2"/>
<dbReference type="PANTHER" id="PTHR22916">
    <property type="entry name" value="GLYCOSYLTRANSFERASE"/>
    <property type="match status" value="1"/>
</dbReference>
<dbReference type="InterPro" id="IPR001173">
    <property type="entry name" value="Glyco_trans_2-like"/>
</dbReference>
<reference evidence="4" key="1">
    <citation type="submission" date="2014-12" db="EMBL/GenBank/DDBJ databases">
        <authorList>
            <person name="Salcher M.M."/>
        </authorList>
    </citation>
    <scope>NUCLEOTIDE SEQUENCE [LARGE SCALE GENOMIC DNA]</scope>
    <source>
        <strain evidence="4">MMS-10A-171</strain>
    </source>
</reference>
<evidence type="ECO:0000313" key="4">
    <source>
        <dbReference type="Proteomes" id="UP000064007"/>
    </source>
</evidence>
<keyword evidence="1" id="KW-1133">Transmembrane helix</keyword>